<dbReference type="Proteomes" id="UP001605036">
    <property type="component" value="Unassembled WGS sequence"/>
</dbReference>
<accession>A0ABD1YDT2</accession>
<sequence length="249" mass="27231">MVFELLRDCFIPEDFASGFDLLFQLCTQVAQGHLSLATAQIFGASRLLAIEKDSDGVRPISMGEALYRLVARSLSLQFRATFCDHFEPWQYGVATRGGCETIVHGLRATLDLHPDWVVLQLDIRNAFNIVSREAIFCELRSAPGTLDPLFPFVRSFYSQSSPLYFSMGTRTGDISTFLSEDQLASVGLTIQPAKCTAWSPHGLPPSLSLPEGFRVSTTGLRILGAPLGPDSFVQTYAVETLSGGTTIVT</sequence>
<dbReference type="EMBL" id="JBHFFA010000006">
    <property type="protein sequence ID" value="KAL2623644.1"/>
    <property type="molecule type" value="Genomic_DNA"/>
</dbReference>
<comment type="caution">
    <text evidence="1">The sequence shown here is derived from an EMBL/GenBank/DDBJ whole genome shotgun (WGS) entry which is preliminary data.</text>
</comment>
<organism evidence="1 2">
    <name type="scientific">Riccia fluitans</name>
    <dbReference type="NCBI Taxonomy" id="41844"/>
    <lineage>
        <taxon>Eukaryota</taxon>
        <taxon>Viridiplantae</taxon>
        <taxon>Streptophyta</taxon>
        <taxon>Embryophyta</taxon>
        <taxon>Marchantiophyta</taxon>
        <taxon>Marchantiopsida</taxon>
        <taxon>Marchantiidae</taxon>
        <taxon>Marchantiales</taxon>
        <taxon>Ricciaceae</taxon>
        <taxon>Riccia</taxon>
    </lineage>
</organism>
<proteinExistence type="predicted"/>
<evidence type="ECO:0000313" key="1">
    <source>
        <dbReference type="EMBL" id="KAL2623644.1"/>
    </source>
</evidence>
<dbReference type="AlphaFoldDB" id="A0ABD1YDT2"/>
<evidence type="ECO:0000313" key="2">
    <source>
        <dbReference type="Proteomes" id="UP001605036"/>
    </source>
</evidence>
<reference evidence="1 2" key="1">
    <citation type="submission" date="2024-09" db="EMBL/GenBank/DDBJ databases">
        <title>Chromosome-scale assembly of Riccia fluitans.</title>
        <authorList>
            <person name="Paukszto L."/>
            <person name="Sawicki J."/>
            <person name="Karawczyk K."/>
            <person name="Piernik-Szablinska J."/>
            <person name="Szczecinska M."/>
            <person name="Mazdziarz M."/>
        </authorList>
    </citation>
    <scope>NUCLEOTIDE SEQUENCE [LARGE SCALE GENOMIC DNA]</scope>
    <source>
        <strain evidence="1">Rf_01</strain>
        <tissue evidence="1">Aerial parts of the thallus</tissue>
    </source>
</reference>
<name>A0ABD1YDT2_9MARC</name>
<evidence type="ECO:0008006" key="3">
    <source>
        <dbReference type="Google" id="ProtNLM"/>
    </source>
</evidence>
<gene>
    <name evidence="1" type="ORF">R1flu_003849</name>
</gene>
<keyword evidence="2" id="KW-1185">Reference proteome</keyword>
<protein>
    <recommendedName>
        <fullName evidence="3">Reverse transcriptase domain-containing protein</fullName>
    </recommendedName>
</protein>